<dbReference type="AlphaFoldDB" id="A0A3R7K0U1"/>
<gene>
    <name evidence="2" type="ORF">Tco025E_09192</name>
</gene>
<evidence type="ECO:0000256" key="1">
    <source>
        <dbReference type="SAM" id="MobiDB-lite"/>
    </source>
</evidence>
<reference evidence="2 3" key="1">
    <citation type="journal article" date="2018" name="BMC Genomics">
        <title>Genomic comparison of Trypanosoma conorhini and Trypanosoma rangeli to Trypanosoma cruzi strains of high and low virulence.</title>
        <authorList>
            <person name="Bradwell K.R."/>
            <person name="Koparde V.N."/>
            <person name="Matveyev A.V."/>
            <person name="Serrano M.G."/>
            <person name="Alves J.M."/>
            <person name="Parikh H."/>
            <person name="Huang B."/>
            <person name="Lee V."/>
            <person name="Espinosa-Alvarez O."/>
            <person name="Ortiz P.A."/>
            <person name="Costa-Martins A.G."/>
            <person name="Teixeira M.M."/>
            <person name="Buck G.A."/>
        </authorList>
    </citation>
    <scope>NUCLEOTIDE SEQUENCE [LARGE SCALE GENOMIC DNA]</scope>
    <source>
        <strain evidence="2 3">025E</strain>
    </source>
</reference>
<name>A0A3R7K0U1_9TRYP</name>
<dbReference type="Proteomes" id="UP000284403">
    <property type="component" value="Unassembled WGS sequence"/>
</dbReference>
<dbReference type="RefSeq" id="XP_029223865.1">
    <property type="nucleotide sequence ID" value="XM_029376017.1"/>
</dbReference>
<feature type="region of interest" description="Disordered" evidence="1">
    <location>
        <begin position="1"/>
        <end position="24"/>
    </location>
</feature>
<keyword evidence="3" id="KW-1185">Reference proteome</keyword>
<evidence type="ECO:0000313" key="2">
    <source>
        <dbReference type="EMBL" id="RNE98608.1"/>
    </source>
</evidence>
<evidence type="ECO:0000313" key="3">
    <source>
        <dbReference type="Proteomes" id="UP000284403"/>
    </source>
</evidence>
<protein>
    <submittedName>
        <fullName evidence="2">Uncharacterized protein</fullName>
    </submittedName>
</protein>
<dbReference type="EMBL" id="MKKU01001021">
    <property type="protein sequence ID" value="RNE98608.1"/>
    <property type="molecule type" value="Genomic_DNA"/>
</dbReference>
<feature type="compositionally biased region" description="Basic and acidic residues" evidence="1">
    <location>
        <begin position="8"/>
        <end position="24"/>
    </location>
</feature>
<proteinExistence type="predicted"/>
<feature type="region of interest" description="Disordered" evidence="1">
    <location>
        <begin position="77"/>
        <end position="111"/>
    </location>
</feature>
<sequence>MRPYSNFDSEHDPQQKSKEKEDMTLVFSKVKDKNKLQSNDTNPPAELAFKSALGAPFSTDDKKPPAESAFKNAFGALASTDDKKPPAESAFKSALGARPRRMIRSRPPSQP</sequence>
<organism evidence="2 3">
    <name type="scientific">Trypanosoma conorhini</name>
    <dbReference type="NCBI Taxonomy" id="83891"/>
    <lineage>
        <taxon>Eukaryota</taxon>
        <taxon>Discoba</taxon>
        <taxon>Euglenozoa</taxon>
        <taxon>Kinetoplastea</taxon>
        <taxon>Metakinetoplastina</taxon>
        <taxon>Trypanosomatida</taxon>
        <taxon>Trypanosomatidae</taxon>
        <taxon>Trypanosoma</taxon>
    </lineage>
</organism>
<comment type="caution">
    <text evidence="2">The sequence shown here is derived from an EMBL/GenBank/DDBJ whole genome shotgun (WGS) entry which is preliminary data.</text>
</comment>
<dbReference type="GeneID" id="40322803"/>
<accession>A0A3R7K0U1</accession>